<keyword evidence="6 9" id="KW-1133">Transmembrane helix</keyword>
<feature type="domain" description="Major facilitator superfamily (MFS) profile" evidence="10">
    <location>
        <begin position="38"/>
        <end position="463"/>
    </location>
</feature>
<evidence type="ECO:0000256" key="3">
    <source>
        <dbReference type="ARBA" id="ARBA00022448"/>
    </source>
</evidence>
<dbReference type="InterPro" id="IPR036259">
    <property type="entry name" value="MFS_trans_sf"/>
</dbReference>
<name>A0A7N0UP08_KALFE</name>
<dbReference type="AlphaFoldDB" id="A0A7N0UP08"/>
<feature type="transmembrane region" description="Helical" evidence="9">
    <location>
        <begin position="38"/>
        <end position="60"/>
    </location>
</feature>
<dbReference type="NCBIfam" id="TIGR00879">
    <property type="entry name" value="SP"/>
    <property type="match status" value="1"/>
</dbReference>
<dbReference type="Gramene" id="Kaladp0073s0061.1.v1.1">
    <property type="protein sequence ID" value="Kaladp0073s0061.1.v1.1"/>
    <property type="gene ID" value="Kaladp0073s0061.v1.1"/>
</dbReference>
<dbReference type="EnsemblPlants" id="Kaladp0073s0061.1.v1.1">
    <property type="protein sequence ID" value="Kaladp0073s0061.1.v1.1"/>
    <property type="gene ID" value="Kaladp0073s0061.v1.1"/>
</dbReference>
<dbReference type="GO" id="GO:0051119">
    <property type="term" value="F:sugar transmembrane transporter activity"/>
    <property type="evidence" value="ECO:0007669"/>
    <property type="project" value="InterPro"/>
</dbReference>
<organism evidence="11 12">
    <name type="scientific">Kalanchoe fedtschenkoi</name>
    <name type="common">Lavender scallops</name>
    <name type="synonym">South American air plant</name>
    <dbReference type="NCBI Taxonomy" id="63787"/>
    <lineage>
        <taxon>Eukaryota</taxon>
        <taxon>Viridiplantae</taxon>
        <taxon>Streptophyta</taxon>
        <taxon>Embryophyta</taxon>
        <taxon>Tracheophyta</taxon>
        <taxon>Spermatophyta</taxon>
        <taxon>Magnoliopsida</taxon>
        <taxon>eudicotyledons</taxon>
        <taxon>Gunneridae</taxon>
        <taxon>Pentapetalae</taxon>
        <taxon>Saxifragales</taxon>
        <taxon>Crassulaceae</taxon>
        <taxon>Kalanchoe</taxon>
    </lineage>
</organism>
<dbReference type="Gramene" id="Kaladp0073s0061.2.v1.1">
    <property type="protein sequence ID" value="Kaladp0073s0061.2.v1.1"/>
    <property type="gene ID" value="Kaladp0073s0061.v1.1"/>
</dbReference>
<evidence type="ECO:0000256" key="6">
    <source>
        <dbReference type="ARBA" id="ARBA00022989"/>
    </source>
</evidence>
<evidence type="ECO:0000313" key="11">
    <source>
        <dbReference type="EnsemblPlants" id="Kaladp0073s0061.2.v1.1"/>
    </source>
</evidence>
<dbReference type="PANTHER" id="PTHR48021:SF69">
    <property type="entry name" value="SUGAR TRANSPORTER ERD6-LIKE 16"/>
    <property type="match status" value="1"/>
</dbReference>
<feature type="transmembrane region" description="Helical" evidence="9">
    <location>
        <begin position="80"/>
        <end position="99"/>
    </location>
</feature>
<dbReference type="OMA" id="EVAELHM"/>
<keyword evidence="3 8" id="KW-0813">Transport</keyword>
<dbReference type="PROSITE" id="PS50850">
    <property type="entry name" value="MFS"/>
    <property type="match status" value="1"/>
</dbReference>
<proteinExistence type="inferred from homology"/>
<dbReference type="InterPro" id="IPR005828">
    <property type="entry name" value="MFS_sugar_transport-like"/>
</dbReference>
<feature type="transmembrane region" description="Helical" evidence="9">
    <location>
        <begin position="190"/>
        <end position="211"/>
    </location>
</feature>
<evidence type="ECO:0000313" key="12">
    <source>
        <dbReference type="Proteomes" id="UP000594263"/>
    </source>
</evidence>
<comment type="similarity">
    <text evidence="2 8">Belongs to the major facilitator superfamily. Sugar transporter (TC 2.A.1.1) family.</text>
</comment>
<evidence type="ECO:0000256" key="1">
    <source>
        <dbReference type="ARBA" id="ARBA00004141"/>
    </source>
</evidence>
<dbReference type="FunFam" id="1.20.1250.20:FF:000043">
    <property type="entry name" value="sugar transporter ERD6-like 6"/>
    <property type="match status" value="1"/>
</dbReference>
<dbReference type="InterPro" id="IPR003663">
    <property type="entry name" value="Sugar/inositol_transpt"/>
</dbReference>
<feature type="transmembrane region" description="Helical" evidence="9">
    <location>
        <begin position="410"/>
        <end position="429"/>
    </location>
</feature>
<dbReference type="PROSITE" id="PS00216">
    <property type="entry name" value="SUGAR_TRANSPORT_1"/>
    <property type="match status" value="1"/>
</dbReference>
<evidence type="ECO:0000259" key="10">
    <source>
        <dbReference type="PROSITE" id="PS50850"/>
    </source>
</evidence>
<dbReference type="PANTHER" id="PTHR48021">
    <property type="match status" value="1"/>
</dbReference>
<dbReference type="InterPro" id="IPR005829">
    <property type="entry name" value="Sugar_transporter_CS"/>
</dbReference>
<dbReference type="Proteomes" id="UP000594263">
    <property type="component" value="Unplaced"/>
</dbReference>
<sequence>MEDVESCRKEAYGGGMKEPLIQLHKDGKNQSIKESNGVVFLSTFVAVLGSYQFGSCVGFSAPTQSAIRQDLQLSLAEYSFFGSLVTVGAMIGSISSGRIADSIGRKQAMRVSALFSVIGWIAVFLCQGAISLDTGRFLTGYAIGVFSYVVPVYIAEIAPKNLRGGLGTLNQLMIVLGASLAYIIGTVISWRLLALTAVIPGVVQLLGLFLIPESPRWLAKCGYEEECHYALQTLRGNHVDISEEVSAIKNTVSTGNLHKSRPLDLFQRRYLHSIIIGVGLIALQQFGGCNGVGFYSGETFKSAGFASGKIGIIAFACLQIPLTAVAAFLMDRCGRKPLLLVSATGTFLGSFLSATAFLVKAQRPHWLEQWVPLLVLAGVLLYIGSFSIGMGAVPWVIMSEVFPINVKGSAGSMVTLAHWLCAWAVSYTYNFLTDWSFAGTFYLYSGICAATVVFVAKVVPETKGRTLEEIQASMN</sequence>
<evidence type="ECO:0000256" key="7">
    <source>
        <dbReference type="ARBA" id="ARBA00023136"/>
    </source>
</evidence>
<keyword evidence="12" id="KW-1185">Reference proteome</keyword>
<evidence type="ECO:0000256" key="4">
    <source>
        <dbReference type="ARBA" id="ARBA00022597"/>
    </source>
</evidence>
<evidence type="ECO:0000256" key="8">
    <source>
        <dbReference type="RuleBase" id="RU003346"/>
    </source>
</evidence>
<evidence type="ECO:0000256" key="5">
    <source>
        <dbReference type="ARBA" id="ARBA00022692"/>
    </source>
</evidence>
<keyword evidence="7 9" id="KW-0472">Membrane</keyword>
<protein>
    <recommendedName>
        <fullName evidence="10">Major facilitator superfamily (MFS) profile domain-containing protein</fullName>
    </recommendedName>
</protein>
<dbReference type="InterPro" id="IPR020846">
    <property type="entry name" value="MFS_dom"/>
</dbReference>
<dbReference type="InterPro" id="IPR050549">
    <property type="entry name" value="MFS_Trehalose_Transporter"/>
</dbReference>
<feature type="transmembrane region" description="Helical" evidence="9">
    <location>
        <begin position="111"/>
        <end position="130"/>
    </location>
</feature>
<accession>A0A7N0UP08</accession>
<reference evidence="11" key="1">
    <citation type="submission" date="2021-01" db="UniProtKB">
        <authorList>
            <consortium name="EnsemblPlants"/>
        </authorList>
    </citation>
    <scope>IDENTIFICATION</scope>
</reference>
<feature type="transmembrane region" description="Helical" evidence="9">
    <location>
        <begin position="308"/>
        <end position="330"/>
    </location>
</feature>
<dbReference type="EnsemblPlants" id="Kaladp0073s0061.2.v1.1">
    <property type="protein sequence ID" value="Kaladp0073s0061.2.v1.1"/>
    <property type="gene ID" value="Kaladp0073s0061.v1.1"/>
</dbReference>
<dbReference type="GO" id="GO:0016020">
    <property type="term" value="C:membrane"/>
    <property type="evidence" value="ECO:0007669"/>
    <property type="project" value="UniProtKB-SubCell"/>
</dbReference>
<keyword evidence="4" id="KW-0762">Sugar transport</keyword>
<comment type="subcellular location">
    <subcellularLocation>
        <location evidence="1">Membrane</location>
        <topology evidence="1">Multi-pass membrane protein</topology>
    </subcellularLocation>
</comment>
<keyword evidence="5 9" id="KW-0812">Transmembrane</keyword>
<dbReference type="Gene3D" id="1.20.1250.20">
    <property type="entry name" value="MFS general substrate transporter like domains"/>
    <property type="match status" value="1"/>
</dbReference>
<dbReference type="InterPro" id="IPR044775">
    <property type="entry name" value="MFS_ERD6/Tret1-like"/>
</dbReference>
<feature type="transmembrane region" description="Helical" evidence="9">
    <location>
        <begin position="166"/>
        <end position="184"/>
    </location>
</feature>
<feature type="transmembrane region" description="Helical" evidence="9">
    <location>
        <begin position="441"/>
        <end position="459"/>
    </location>
</feature>
<feature type="transmembrane region" description="Helical" evidence="9">
    <location>
        <begin position="136"/>
        <end position="154"/>
    </location>
</feature>
<feature type="transmembrane region" description="Helical" evidence="9">
    <location>
        <begin position="370"/>
        <end position="398"/>
    </location>
</feature>
<dbReference type="SUPFAM" id="SSF103473">
    <property type="entry name" value="MFS general substrate transporter"/>
    <property type="match status" value="1"/>
</dbReference>
<evidence type="ECO:0000256" key="9">
    <source>
        <dbReference type="SAM" id="Phobius"/>
    </source>
</evidence>
<dbReference type="PRINTS" id="PR00171">
    <property type="entry name" value="SUGRTRNSPORT"/>
</dbReference>
<dbReference type="Pfam" id="PF00083">
    <property type="entry name" value="Sugar_tr"/>
    <property type="match status" value="1"/>
</dbReference>
<feature type="transmembrane region" description="Helical" evidence="9">
    <location>
        <begin position="270"/>
        <end position="288"/>
    </location>
</feature>
<dbReference type="CDD" id="cd17358">
    <property type="entry name" value="MFS_GLUT6_8_Class3_like"/>
    <property type="match status" value="1"/>
</dbReference>
<evidence type="ECO:0000256" key="2">
    <source>
        <dbReference type="ARBA" id="ARBA00010992"/>
    </source>
</evidence>
<feature type="transmembrane region" description="Helical" evidence="9">
    <location>
        <begin position="337"/>
        <end position="358"/>
    </location>
</feature>